<feature type="transmembrane region" description="Helical" evidence="9">
    <location>
        <begin position="80"/>
        <end position="100"/>
    </location>
</feature>
<feature type="transmembrane region" description="Helical" evidence="9">
    <location>
        <begin position="349"/>
        <end position="370"/>
    </location>
</feature>
<evidence type="ECO:0000256" key="1">
    <source>
        <dbReference type="ARBA" id="ARBA00004429"/>
    </source>
</evidence>
<evidence type="ECO:0000313" key="11">
    <source>
        <dbReference type="Proteomes" id="UP000753196"/>
    </source>
</evidence>
<dbReference type="EMBL" id="JACQCR010000031">
    <property type="protein sequence ID" value="MBI3630961.1"/>
    <property type="molecule type" value="Genomic_DNA"/>
</dbReference>
<dbReference type="Proteomes" id="UP000753196">
    <property type="component" value="Unassembled WGS sequence"/>
</dbReference>
<feature type="transmembrane region" description="Helical" evidence="9">
    <location>
        <begin position="212"/>
        <end position="236"/>
    </location>
</feature>
<evidence type="ECO:0000313" key="10">
    <source>
        <dbReference type="EMBL" id="MBI3630961.1"/>
    </source>
</evidence>
<keyword evidence="5 9" id="KW-0812">Transmembrane</keyword>
<dbReference type="Pfam" id="PF03222">
    <property type="entry name" value="Trp_Tyr_perm"/>
    <property type="match status" value="1"/>
</dbReference>
<feature type="transmembrane region" description="Helical" evidence="9">
    <location>
        <begin position="180"/>
        <end position="200"/>
    </location>
</feature>
<dbReference type="GO" id="GO:0015173">
    <property type="term" value="F:aromatic amino acid transmembrane transporter activity"/>
    <property type="evidence" value="ECO:0007669"/>
    <property type="project" value="InterPro"/>
</dbReference>
<feature type="transmembrane region" description="Helical" evidence="9">
    <location>
        <begin position="112"/>
        <end position="135"/>
    </location>
</feature>
<evidence type="ECO:0000256" key="8">
    <source>
        <dbReference type="ARBA" id="ARBA00023136"/>
    </source>
</evidence>
<feature type="transmembrane region" description="Helical" evidence="9">
    <location>
        <begin position="256"/>
        <end position="281"/>
    </location>
</feature>
<keyword evidence="4" id="KW-0997">Cell inner membrane</keyword>
<dbReference type="Gene3D" id="1.20.1740.10">
    <property type="entry name" value="Amino acid/polyamine transporter I"/>
    <property type="match status" value="1"/>
</dbReference>
<dbReference type="GO" id="GO:0005886">
    <property type="term" value="C:plasma membrane"/>
    <property type="evidence" value="ECO:0007669"/>
    <property type="project" value="UniProtKB-SubCell"/>
</dbReference>
<comment type="subcellular location">
    <subcellularLocation>
        <location evidence="1">Cell inner membrane</location>
        <topology evidence="1">Multi-pass membrane protein</topology>
    </subcellularLocation>
</comment>
<feature type="transmembrane region" description="Helical" evidence="9">
    <location>
        <begin position="7"/>
        <end position="27"/>
    </location>
</feature>
<keyword evidence="8 9" id="KW-0472">Membrane</keyword>
<evidence type="ECO:0000256" key="7">
    <source>
        <dbReference type="ARBA" id="ARBA00022989"/>
    </source>
</evidence>
<evidence type="ECO:0000256" key="6">
    <source>
        <dbReference type="ARBA" id="ARBA00022970"/>
    </source>
</evidence>
<sequence>MRRFWKAVSVLAGMIIGAGMFAIPFAFTQTGFWLGASQLALLAGITLLLHLLYGEIVLATPAFHRMPGYMRIYLGRGAEIVSWASSLFGIAGTLLAYLVIGSLFSQSAIAAIIPGADIFWIALLLTCAVAFITFFPLKKEAGINGVLTIFEIAFIAAVSLLLMPKISLTHLAGFHPGNLFVPYGVLLFALSGASVIPDLVTVLGRDKKKVRAAIVAGSLIPVVLYFLFALAVVGVTGSATSEEAISGLAGAVGGRMVLLASVAGFLAVLTSFIALSANFQAMLSLDLGMRRRVSWLAASTLPFVLYLAGFQNFIATISAVGVLAFGIDAILFLLVGLRMRKGRPSRGGIPLFLIYAVFLIIAGGVLVQLVRMVW</sequence>
<feature type="transmembrane region" description="Helical" evidence="9">
    <location>
        <begin position="39"/>
        <end position="59"/>
    </location>
</feature>
<dbReference type="AlphaFoldDB" id="A0A932QY36"/>
<evidence type="ECO:0000256" key="9">
    <source>
        <dbReference type="SAM" id="Phobius"/>
    </source>
</evidence>
<gene>
    <name evidence="10" type="ORF">HY221_01325</name>
</gene>
<dbReference type="InterPro" id="IPR013059">
    <property type="entry name" value="Trp_tyr_transpt"/>
</dbReference>
<comment type="caution">
    <text evidence="10">The sequence shown here is derived from an EMBL/GenBank/DDBJ whole genome shotgun (WGS) entry which is preliminary data.</text>
</comment>
<feature type="transmembrane region" description="Helical" evidence="9">
    <location>
        <begin position="293"/>
        <end position="310"/>
    </location>
</feature>
<keyword evidence="3" id="KW-1003">Cell membrane</keyword>
<evidence type="ECO:0000256" key="2">
    <source>
        <dbReference type="ARBA" id="ARBA00022448"/>
    </source>
</evidence>
<dbReference type="GO" id="GO:0003333">
    <property type="term" value="P:amino acid transmembrane transport"/>
    <property type="evidence" value="ECO:0007669"/>
    <property type="project" value="InterPro"/>
</dbReference>
<keyword evidence="7 9" id="KW-1133">Transmembrane helix</keyword>
<proteinExistence type="predicted"/>
<evidence type="ECO:0000256" key="4">
    <source>
        <dbReference type="ARBA" id="ARBA00022519"/>
    </source>
</evidence>
<feature type="transmembrane region" description="Helical" evidence="9">
    <location>
        <begin position="147"/>
        <end position="168"/>
    </location>
</feature>
<dbReference type="InterPro" id="IPR018227">
    <property type="entry name" value="Amino_acid_transport_2"/>
</dbReference>
<keyword evidence="2" id="KW-0813">Transport</keyword>
<evidence type="ECO:0008006" key="12">
    <source>
        <dbReference type="Google" id="ProtNLM"/>
    </source>
</evidence>
<dbReference type="PANTHER" id="PTHR46997:SF2">
    <property type="entry name" value="TYROSINE-SPECIFIC TRANSPORT SYSTEM"/>
    <property type="match status" value="1"/>
</dbReference>
<reference evidence="10" key="1">
    <citation type="submission" date="2020-07" db="EMBL/GenBank/DDBJ databases">
        <title>Huge and variable diversity of episymbiotic CPR bacteria and DPANN archaea in groundwater ecosystems.</title>
        <authorList>
            <person name="He C.Y."/>
            <person name="Keren R."/>
            <person name="Whittaker M."/>
            <person name="Farag I.F."/>
            <person name="Doudna J."/>
            <person name="Cate J.H.D."/>
            <person name="Banfield J.F."/>
        </authorList>
    </citation>
    <scope>NUCLEOTIDE SEQUENCE</scope>
    <source>
        <strain evidence="10">NC_groundwater_973_Pr1_S-0.2um_54_13</strain>
    </source>
</reference>
<feature type="transmembrane region" description="Helical" evidence="9">
    <location>
        <begin position="316"/>
        <end position="337"/>
    </location>
</feature>
<dbReference type="PANTHER" id="PTHR46997">
    <property type="entry name" value="LOW AFFINITY TRYPTOPHAN PERMEASE-RELATED"/>
    <property type="match status" value="1"/>
</dbReference>
<name>A0A932QY36_9BACT</name>
<keyword evidence="6" id="KW-0029">Amino-acid transport</keyword>
<evidence type="ECO:0000256" key="5">
    <source>
        <dbReference type="ARBA" id="ARBA00022692"/>
    </source>
</evidence>
<accession>A0A932QY36</accession>
<organism evidence="10 11">
    <name type="scientific">Candidatus Sungiibacteriota bacterium</name>
    <dbReference type="NCBI Taxonomy" id="2750080"/>
    <lineage>
        <taxon>Bacteria</taxon>
        <taxon>Candidatus Sungiibacteriota</taxon>
    </lineage>
</organism>
<evidence type="ECO:0000256" key="3">
    <source>
        <dbReference type="ARBA" id="ARBA00022475"/>
    </source>
</evidence>
<protein>
    <recommendedName>
        <fullName evidence="12">Amino acid permease</fullName>
    </recommendedName>
</protein>